<organism evidence="2 3">
    <name type="scientific">Pigmentiphaga humi</name>
    <dbReference type="NCBI Taxonomy" id="2478468"/>
    <lineage>
        <taxon>Bacteria</taxon>
        <taxon>Pseudomonadati</taxon>
        <taxon>Pseudomonadota</taxon>
        <taxon>Betaproteobacteria</taxon>
        <taxon>Burkholderiales</taxon>
        <taxon>Alcaligenaceae</taxon>
        <taxon>Pigmentiphaga</taxon>
    </lineage>
</organism>
<dbReference type="Gene3D" id="3.40.50.10610">
    <property type="entry name" value="ABC-type transport auxiliary lipoprotein component"/>
    <property type="match status" value="1"/>
</dbReference>
<evidence type="ECO:0000313" key="3">
    <source>
        <dbReference type="Proteomes" id="UP000277294"/>
    </source>
</evidence>
<protein>
    <recommendedName>
        <fullName evidence="1">ABC-type transport auxiliary lipoprotein component domain-containing protein</fullName>
    </recommendedName>
</protein>
<sequence length="230" mass="23312">MSAAARPPEGRASFLGEDVAQRQEGTSVSKFVRMAAALAAAAGAGGCAAPQAPAIYTLQAEQPAPADVSGPALVLDVAPVALPERLQRRQIVLREDGAQVQMLDRHRWSAPLGDELHDALSSALQARLHAVDAAKAGLAGKAAYRVNVEFSRLDAKQGGAVRAAVSWSVRPLQGGRALVCLGTFEQAAAGGSVADVVVAHQGMLGRVADAVAASVRAAGGSGVTPNCSPA</sequence>
<gene>
    <name evidence="2" type="ORF">PIGHUM_00632</name>
</gene>
<accession>A0A3P4B0D0</accession>
<dbReference type="Proteomes" id="UP000277294">
    <property type="component" value="Unassembled WGS sequence"/>
</dbReference>
<proteinExistence type="predicted"/>
<dbReference type="EMBL" id="UWPJ01000006">
    <property type="protein sequence ID" value="VCU68575.1"/>
    <property type="molecule type" value="Genomic_DNA"/>
</dbReference>
<dbReference type="InterPro" id="IPR005586">
    <property type="entry name" value="ABC_trans_aux"/>
</dbReference>
<feature type="domain" description="ABC-type transport auxiliary lipoprotein component" evidence="1">
    <location>
        <begin position="56"/>
        <end position="212"/>
    </location>
</feature>
<name>A0A3P4B0D0_9BURK</name>
<dbReference type="InterPro" id="IPR006311">
    <property type="entry name" value="TAT_signal"/>
</dbReference>
<dbReference type="PROSITE" id="PS51318">
    <property type="entry name" value="TAT"/>
    <property type="match status" value="1"/>
</dbReference>
<evidence type="ECO:0000259" key="1">
    <source>
        <dbReference type="Pfam" id="PF03886"/>
    </source>
</evidence>
<dbReference type="AlphaFoldDB" id="A0A3P4B0D0"/>
<keyword evidence="3" id="KW-1185">Reference proteome</keyword>
<dbReference type="SUPFAM" id="SSF159594">
    <property type="entry name" value="XCC0632-like"/>
    <property type="match status" value="1"/>
</dbReference>
<reference evidence="2 3" key="1">
    <citation type="submission" date="2018-10" db="EMBL/GenBank/DDBJ databases">
        <authorList>
            <person name="Criscuolo A."/>
        </authorList>
    </citation>
    <scope>NUCLEOTIDE SEQUENCE [LARGE SCALE GENOMIC DNA]</scope>
    <source>
        <strain evidence="2">DnA1</strain>
    </source>
</reference>
<evidence type="ECO:0000313" key="2">
    <source>
        <dbReference type="EMBL" id="VCU68575.1"/>
    </source>
</evidence>
<dbReference type="Pfam" id="PF03886">
    <property type="entry name" value="ABC_trans_aux"/>
    <property type="match status" value="1"/>
</dbReference>